<reference evidence="2 3" key="1">
    <citation type="submission" date="2021-06" db="EMBL/GenBank/DDBJ databases">
        <title>Clostridia strains as spoilage organisms.</title>
        <authorList>
            <person name="Wambui J."/>
            <person name="Stephan R."/>
            <person name="Stevens M.J.A."/>
        </authorList>
    </citation>
    <scope>NUCLEOTIDE SEQUENCE [LARGE SCALE GENOMIC DNA]</scope>
    <source>
        <strain evidence="2 3">DSM 14204</strain>
    </source>
</reference>
<evidence type="ECO:0000259" key="1">
    <source>
        <dbReference type="PROSITE" id="PS50902"/>
    </source>
</evidence>
<dbReference type="PANTHER" id="PTHR38030:SF2">
    <property type="entry name" value="PROTOPORPHYRINOGEN IX DEHYDROGENASE [QUINONE]"/>
    <property type="match status" value="1"/>
</dbReference>
<dbReference type="InterPro" id="IPR001226">
    <property type="entry name" value="Flavodoxin_CS"/>
</dbReference>
<dbReference type="Proteomes" id="UP000776252">
    <property type="component" value="Unassembled WGS sequence"/>
</dbReference>
<evidence type="ECO:0000313" key="2">
    <source>
        <dbReference type="EMBL" id="MBU3159195.1"/>
    </source>
</evidence>
<dbReference type="EMBL" id="JAHLDV010000007">
    <property type="protein sequence ID" value="MBU3159195.1"/>
    <property type="molecule type" value="Genomic_DNA"/>
</dbReference>
<gene>
    <name evidence="2" type="ORF">KPL37_05425</name>
</gene>
<comment type="caution">
    <text evidence="2">The sequence shown here is derived from an EMBL/GenBank/DDBJ whole genome shotgun (WGS) entry which is preliminary data.</text>
</comment>
<protein>
    <submittedName>
        <fullName evidence="2">Flavodoxin domain-containing protein</fullName>
    </submittedName>
</protein>
<dbReference type="InterPro" id="IPR052200">
    <property type="entry name" value="Protoporphyrinogen_IX_DH"/>
</dbReference>
<evidence type="ECO:0000313" key="3">
    <source>
        <dbReference type="Proteomes" id="UP000776252"/>
    </source>
</evidence>
<dbReference type="Pfam" id="PF12724">
    <property type="entry name" value="Flavodoxin_5"/>
    <property type="match status" value="1"/>
</dbReference>
<accession>A0ABS6BRU5</accession>
<dbReference type="PANTHER" id="PTHR38030">
    <property type="entry name" value="PROTOPORPHYRINOGEN IX DEHYDROGENASE [MENAQUINONE]"/>
    <property type="match status" value="1"/>
</dbReference>
<organism evidence="2 3">
    <name type="scientific">Clostridium frigoris</name>
    <dbReference type="NCBI Taxonomy" id="205327"/>
    <lineage>
        <taxon>Bacteria</taxon>
        <taxon>Bacillati</taxon>
        <taxon>Bacillota</taxon>
        <taxon>Clostridia</taxon>
        <taxon>Eubacteriales</taxon>
        <taxon>Clostridiaceae</taxon>
        <taxon>Clostridium</taxon>
    </lineage>
</organism>
<keyword evidence="3" id="KW-1185">Reference proteome</keyword>
<dbReference type="PROSITE" id="PS50902">
    <property type="entry name" value="FLAVODOXIN_LIKE"/>
    <property type="match status" value="1"/>
</dbReference>
<feature type="domain" description="Flavodoxin-like" evidence="1">
    <location>
        <begin position="3"/>
        <end position="138"/>
    </location>
</feature>
<dbReference type="InterPro" id="IPR008254">
    <property type="entry name" value="Flavodoxin/NO_synth"/>
</dbReference>
<sequence length="173" mass="19695">MKTVVIYKSKTGFTKKYAEWIAKALLADIFDVSKVDINVVTDYDTVIYGGSLYAVGIIGVKYITQNLNKLKGKKIVVFATGASPSSEGVISEVKNKNFTLEEQKHVQFFYLRGGFDYSKIKLLDKVLMTLLKWKIKMKKELTPEARGMLAMYDNPVDFTRKKNIDEIITYVNL</sequence>
<dbReference type="InterPro" id="IPR026816">
    <property type="entry name" value="Flavodoxin_dom"/>
</dbReference>
<dbReference type="PROSITE" id="PS00201">
    <property type="entry name" value="FLAVODOXIN"/>
    <property type="match status" value="1"/>
</dbReference>
<proteinExistence type="predicted"/>
<dbReference type="RefSeq" id="WP_216146396.1">
    <property type="nucleotide sequence ID" value="NZ_JAHLDV010000007.1"/>
</dbReference>
<name>A0ABS6BRU5_9CLOT</name>